<proteinExistence type="predicted"/>
<evidence type="ECO:0000256" key="1">
    <source>
        <dbReference type="SAM" id="MobiDB-lite"/>
    </source>
</evidence>
<dbReference type="Proteomes" id="UP001515480">
    <property type="component" value="Unassembled WGS sequence"/>
</dbReference>
<evidence type="ECO:0000313" key="2">
    <source>
        <dbReference type="EMBL" id="KAL1511897.1"/>
    </source>
</evidence>
<feature type="compositionally biased region" description="Basic residues" evidence="1">
    <location>
        <begin position="1"/>
        <end position="14"/>
    </location>
</feature>
<protein>
    <submittedName>
        <fullName evidence="2">Uncharacterized protein</fullName>
    </submittedName>
</protein>
<evidence type="ECO:0000313" key="3">
    <source>
        <dbReference type="Proteomes" id="UP001515480"/>
    </source>
</evidence>
<dbReference type="AlphaFoldDB" id="A0AB34J6H4"/>
<sequence length="208" mass="23271">MGSKRARQKQRNQKKHLDGQGTSELDAGTSAAQEEEVQQAGEEEQELVEENNMGTDTVVVDNLEEGGGGEEDDGEESKEENDEDDTNHDEESGEEEEEEEDGSLYEDSDDDYLALTSMSDLTVDLSGMLEECKVKTNADLFHGMLYDGVFTYDHLDTLLMIYEKKSSKDELPSRSVLAKREKIWEYMNLENYGIGLSRGHLGPQGTGR</sequence>
<gene>
    <name evidence="2" type="ORF">AB1Y20_005179</name>
</gene>
<comment type="caution">
    <text evidence="2">The sequence shown here is derived from an EMBL/GenBank/DDBJ whole genome shotgun (WGS) entry which is preliminary data.</text>
</comment>
<name>A0AB34J6H4_PRYPA</name>
<accession>A0AB34J6H4</accession>
<feature type="compositionally biased region" description="Acidic residues" evidence="1">
    <location>
        <begin position="62"/>
        <end position="106"/>
    </location>
</feature>
<organism evidence="2 3">
    <name type="scientific">Prymnesium parvum</name>
    <name type="common">Toxic golden alga</name>
    <dbReference type="NCBI Taxonomy" id="97485"/>
    <lineage>
        <taxon>Eukaryota</taxon>
        <taxon>Haptista</taxon>
        <taxon>Haptophyta</taxon>
        <taxon>Prymnesiophyceae</taxon>
        <taxon>Prymnesiales</taxon>
        <taxon>Prymnesiaceae</taxon>
        <taxon>Prymnesium</taxon>
    </lineage>
</organism>
<feature type="region of interest" description="Disordered" evidence="1">
    <location>
        <begin position="1"/>
        <end position="106"/>
    </location>
</feature>
<reference evidence="2 3" key="1">
    <citation type="journal article" date="2024" name="Science">
        <title>Giant polyketide synthase enzymes in the biosynthesis of giant marine polyether toxins.</title>
        <authorList>
            <person name="Fallon T.R."/>
            <person name="Shende V.V."/>
            <person name="Wierzbicki I.H."/>
            <person name="Pendleton A.L."/>
            <person name="Watervoot N.F."/>
            <person name="Auber R.P."/>
            <person name="Gonzalez D.J."/>
            <person name="Wisecaver J.H."/>
            <person name="Moore B.S."/>
        </authorList>
    </citation>
    <scope>NUCLEOTIDE SEQUENCE [LARGE SCALE GENOMIC DNA]</scope>
    <source>
        <strain evidence="2 3">12B1</strain>
    </source>
</reference>
<keyword evidence="3" id="KW-1185">Reference proteome</keyword>
<dbReference type="EMBL" id="JBGBPQ010000013">
    <property type="protein sequence ID" value="KAL1511897.1"/>
    <property type="molecule type" value="Genomic_DNA"/>
</dbReference>
<feature type="compositionally biased region" description="Acidic residues" evidence="1">
    <location>
        <begin position="33"/>
        <end position="49"/>
    </location>
</feature>